<evidence type="ECO:0000256" key="1">
    <source>
        <dbReference type="ARBA" id="ARBA00004141"/>
    </source>
</evidence>
<evidence type="ECO:0000256" key="2">
    <source>
        <dbReference type="ARBA" id="ARBA00022692"/>
    </source>
</evidence>
<feature type="transmembrane region" description="Helical" evidence="5">
    <location>
        <begin position="125"/>
        <end position="145"/>
    </location>
</feature>
<evidence type="ECO:0000313" key="8">
    <source>
        <dbReference type="Proteomes" id="UP000000810"/>
    </source>
</evidence>
<dbReference type="PATRIC" id="fig|272844.11.peg.141"/>
<dbReference type="RefSeq" id="WP_010867253.1">
    <property type="nucleotide sequence ID" value="NC_000868.1"/>
</dbReference>
<evidence type="ECO:0000256" key="5">
    <source>
        <dbReference type="SAM" id="Phobius"/>
    </source>
</evidence>
<dbReference type="OrthoDB" id="31170at2157"/>
<feature type="transmembrane region" description="Helical" evidence="5">
    <location>
        <begin position="91"/>
        <end position="113"/>
    </location>
</feature>
<dbReference type="KEGG" id="pab:PAB2261"/>
<dbReference type="InterPro" id="IPR003339">
    <property type="entry name" value="ABC/ECF_trnsptr_transmembrane"/>
</dbReference>
<reference evidence="6" key="2">
    <citation type="journal article" date="2000" name="J. Mol. Biol.">
        <title>Archaeal homologs of eukaryotic methylation guide small nucleolar RNAs: lessons from the Pyrococcus genomes.</title>
        <authorList>
            <person name="Gaspin C."/>
            <person name="Cavaille J."/>
            <person name="Erauso G."/>
        </authorList>
    </citation>
    <scope>NUCLEOTIDE SEQUENCE</scope>
    <source>
        <strain evidence="6">Orsay</strain>
    </source>
</reference>
<keyword evidence="2 5" id="KW-0812">Transmembrane</keyword>
<dbReference type="AlphaFoldDB" id="Q9V2E5"/>
<dbReference type="Proteomes" id="UP000000810">
    <property type="component" value="Chromosome"/>
</dbReference>
<dbReference type="PANTHER" id="PTHR33514:SF13">
    <property type="entry name" value="PROTEIN ABCI12, CHLOROPLASTIC"/>
    <property type="match status" value="1"/>
</dbReference>
<gene>
    <name evidence="6" type="ordered locus">PAB2261</name>
</gene>
<reference evidence="6" key="3">
    <citation type="journal article" date="2001" name="Genome Res.">
        <title>Genome evolution at the genus level: comparison of three complete genomes of hyperthermophilic archaea.</title>
        <authorList>
            <person name="Lecompte O."/>
            <person name="Ripp R."/>
            <person name="Puzos-Barbe V."/>
            <person name="Duprat S."/>
            <person name="Heilig R."/>
            <person name="Dietrich J."/>
            <person name="Thierry J.C."/>
            <person name="Poch O."/>
        </authorList>
    </citation>
    <scope>NUCLEOTIDE SEQUENCE</scope>
    <source>
        <strain evidence="6">Orsay</strain>
    </source>
</reference>
<dbReference type="PANTHER" id="PTHR33514">
    <property type="entry name" value="PROTEIN ABCI12, CHLOROPLASTIC"/>
    <property type="match status" value="1"/>
</dbReference>
<dbReference type="HOGENOM" id="CLU_056469_2_0_2"/>
<name>Q9V2E5_PYRAB</name>
<evidence type="ECO:0000313" key="6">
    <source>
        <dbReference type="EMBL" id="CAB49053.1"/>
    </source>
</evidence>
<keyword evidence="3 5" id="KW-1133">Transmembrane helix</keyword>
<dbReference type="CDD" id="cd16914">
    <property type="entry name" value="EcfT"/>
    <property type="match status" value="1"/>
</dbReference>
<reference evidence="7 9" key="5">
    <citation type="journal article" date="2012" name="Curr. Microbiol.">
        <title>Re-annotation of two hyperthermophilic archaea Pyrococcus abyssi GE5 and Pyrococcus furiosus DSM 3638.</title>
        <authorList>
            <person name="Gao J."/>
            <person name="Wang J."/>
        </authorList>
    </citation>
    <scope>GENOME REANNOTATION</scope>
    <source>
        <strain evidence="7">GE5</strain>
        <strain evidence="9">GE5 / Orsay</strain>
    </source>
</reference>
<accession>Q9V2E5</accession>
<proteinExistence type="predicted"/>
<dbReference type="GO" id="GO:0005886">
    <property type="term" value="C:plasma membrane"/>
    <property type="evidence" value="ECO:0007669"/>
    <property type="project" value="UniProtKB-ARBA"/>
</dbReference>
<dbReference type="eggNOG" id="arCOG02250">
    <property type="taxonomic scope" value="Archaea"/>
</dbReference>
<keyword evidence="4 5" id="KW-0472">Membrane</keyword>
<protein>
    <submittedName>
        <fullName evidence="6 7">Cobalt transport protein</fullName>
    </submittedName>
</protein>
<dbReference type="PIR" id="F75200">
    <property type="entry name" value="F75200"/>
</dbReference>
<dbReference type="Pfam" id="PF02361">
    <property type="entry name" value="CbiQ"/>
    <property type="match status" value="1"/>
</dbReference>
<dbReference type="EMBL" id="HE613800">
    <property type="protein sequence ID" value="CCE69505.1"/>
    <property type="molecule type" value="Genomic_DNA"/>
</dbReference>
<feature type="transmembrane region" description="Helical" evidence="5">
    <location>
        <begin position="67"/>
        <end position="85"/>
    </location>
</feature>
<reference evidence="6 8" key="4">
    <citation type="journal article" date="2003" name="Mol. Microbiol.">
        <title>An integrated analysis of the genome of the hyperthermophilic archaeon Pyrococcus abyssi.</title>
        <authorList>
            <person name="Cohen G."/>
            <person name="Barbe V."/>
            <person name="Flament D."/>
            <person name="Galperin M."/>
            <person name="Heilig R."/>
            <person name="Ripp R."/>
            <person name="Lecompte O."/>
            <person name="Prieur D."/>
            <person name="Poch O."/>
            <person name="Quellerou J."/>
            <person name="Thierry J.C."/>
            <person name="Van der Oost J."/>
            <person name="Weissenbach J."/>
            <person name="Zivanovic Y."/>
            <person name="Forterre P."/>
        </authorList>
    </citation>
    <scope>NUCLEOTIDE SEQUENCE [LARGE SCALE GENOMIC DNA]</scope>
    <source>
        <strain evidence="8">GE5 / Orsay</strain>
        <strain evidence="6">Orsay</strain>
    </source>
</reference>
<reference evidence="6" key="1">
    <citation type="submission" date="1999-07" db="EMBL/GenBank/DDBJ databases">
        <authorList>
            <person name="Genoscope"/>
        </authorList>
    </citation>
    <scope>NUCLEOTIDE SEQUENCE</scope>
    <source>
        <strain evidence="6">Orsay</strain>
    </source>
</reference>
<comment type="subcellular location">
    <subcellularLocation>
        <location evidence="1">Membrane</location>
        <topology evidence="1">Multi-pass membrane protein</topology>
    </subcellularLocation>
</comment>
<evidence type="ECO:0000256" key="3">
    <source>
        <dbReference type="ARBA" id="ARBA00022989"/>
    </source>
</evidence>
<organism evidence="6 8">
    <name type="scientific">Pyrococcus abyssi (strain GE5 / Orsay)</name>
    <dbReference type="NCBI Taxonomy" id="272844"/>
    <lineage>
        <taxon>Archaea</taxon>
        <taxon>Methanobacteriati</taxon>
        <taxon>Methanobacteriota</taxon>
        <taxon>Thermococci</taxon>
        <taxon>Thermococcales</taxon>
        <taxon>Thermococcaceae</taxon>
        <taxon>Pyrococcus</taxon>
    </lineage>
</organism>
<dbReference type="Proteomes" id="UP000009139">
    <property type="component" value="Chromosome"/>
</dbReference>
<dbReference type="STRING" id="272844.PAB2261"/>
<dbReference type="EMBL" id="AJ248283">
    <property type="protein sequence ID" value="CAB49053.1"/>
    <property type="molecule type" value="Genomic_DNA"/>
</dbReference>
<evidence type="ECO:0000313" key="7">
    <source>
        <dbReference type="EMBL" id="CCE69505.1"/>
    </source>
</evidence>
<evidence type="ECO:0000313" key="9">
    <source>
        <dbReference type="Proteomes" id="UP000009139"/>
    </source>
</evidence>
<evidence type="ECO:0000256" key="4">
    <source>
        <dbReference type="ARBA" id="ARBA00023136"/>
    </source>
</evidence>
<sequence>MMYSLYVERKSLLHSLDPRVKIIGIAVFGTIGMLTRDPIASPVIFVLTLLGLKLLGKLDVKVQLKALKPLIPIFILTFISWPIVAKPLERGILLGIAYTFRIMGITLMAFGLMMTTRQRDLIRGFTKLGLPYEIGLTVLIALRYVPTLHALANNIMDAQKSRGLELEKGNFLERSRKMIAIVIPLLVLSIRTAHELAMAMESRAFGASKRRTHLTELKMKRKDYVALAVVFTIALLYLSLKFSLLPRL</sequence>
<keyword evidence="8" id="KW-1185">Reference proteome</keyword>
<feature type="transmembrane region" description="Helical" evidence="5">
    <location>
        <begin position="39"/>
        <end position="55"/>
    </location>
</feature>
<feature type="transmembrane region" description="Helical" evidence="5">
    <location>
        <begin position="221"/>
        <end position="240"/>
    </location>
</feature>